<feature type="transmembrane region" description="Helical" evidence="1">
    <location>
        <begin position="342"/>
        <end position="366"/>
    </location>
</feature>
<dbReference type="InterPro" id="IPR018646">
    <property type="entry name" value="12TM_1"/>
</dbReference>
<feature type="transmembrane region" description="Helical" evidence="1">
    <location>
        <begin position="372"/>
        <end position="396"/>
    </location>
</feature>
<evidence type="ECO:0000313" key="2">
    <source>
        <dbReference type="EMBL" id="KXA99479.1"/>
    </source>
</evidence>
<organism evidence="2 3">
    <name type="scientific">candidate division MSBL1 archaeon SCGC-AAA259M10</name>
    <dbReference type="NCBI Taxonomy" id="1698270"/>
    <lineage>
        <taxon>Archaea</taxon>
        <taxon>Methanobacteriati</taxon>
        <taxon>Methanobacteriota</taxon>
        <taxon>candidate division MSBL1</taxon>
    </lineage>
</organism>
<feature type="transmembrane region" description="Helical" evidence="1">
    <location>
        <begin position="294"/>
        <end position="315"/>
    </location>
</feature>
<keyword evidence="3" id="KW-1185">Reference proteome</keyword>
<accession>A0A133UZ77</accession>
<dbReference type="Proteomes" id="UP000070341">
    <property type="component" value="Unassembled WGS sequence"/>
</dbReference>
<gene>
    <name evidence="2" type="ORF">AKJ40_03035</name>
</gene>
<sequence>MSWLLSGGAAILIIPIPAAIIYTWATGNYLSILVSFLWGVLTTMFGHSLGLIVTNFFSLKTTDRSTFGKALRILKIGGALLLFLLWFFIFTQEGFLNPLLKPLTRISETLWFLYPFNASRSIVDFSTVYLLSLFLYGFLFSAIYWLAGRRTWKNITTPTFAVSEKVEELEIGISGKFRSLIKKDLTISFRSGQKFLSILIFPLMILFMNLIDVIQGGTISLFRAELIYIAIGILSGFGIIYLYIQEGESASVMSALPITRREFSTQKALSAFILFPLYAIPAILLVSVKMRYGIPAVLMQLVSGFAMALTSCLVVSNSLADRLPDNPTVITQETFGSRYTPLLLLLKSAILSGWPVPASIGLYLIITRSLSALVGSIILLALTTILVALNLVFTLWRYDLLGVSSSNTIER</sequence>
<keyword evidence="1" id="KW-1133">Transmembrane helix</keyword>
<feature type="transmembrane region" description="Helical" evidence="1">
    <location>
        <begin position="195"/>
        <end position="214"/>
    </location>
</feature>
<feature type="transmembrane region" description="Helical" evidence="1">
    <location>
        <begin position="128"/>
        <end position="147"/>
    </location>
</feature>
<reference evidence="2 3" key="1">
    <citation type="journal article" date="2016" name="Sci. Rep.">
        <title>Metabolic traits of an uncultured archaeal lineage -MSBL1- from brine pools of the Red Sea.</title>
        <authorList>
            <person name="Mwirichia R."/>
            <person name="Alam I."/>
            <person name="Rashid M."/>
            <person name="Vinu M."/>
            <person name="Ba-Alawi W."/>
            <person name="Anthony Kamau A."/>
            <person name="Kamanda Ngugi D."/>
            <person name="Goker M."/>
            <person name="Klenk H.P."/>
            <person name="Bajic V."/>
            <person name="Stingl U."/>
        </authorList>
    </citation>
    <scope>NUCLEOTIDE SEQUENCE [LARGE SCALE GENOMIC DNA]</scope>
    <source>
        <strain evidence="2">SCGC-AAA259M10</strain>
    </source>
</reference>
<feature type="transmembrane region" description="Helical" evidence="1">
    <location>
        <begin position="73"/>
        <end position="91"/>
    </location>
</feature>
<evidence type="ECO:0000256" key="1">
    <source>
        <dbReference type="SAM" id="Phobius"/>
    </source>
</evidence>
<proteinExistence type="predicted"/>
<feature type="transmembrane region" description="Helical" evidence="1">
    <location>
        <begin position="226"/>
        <end position="244"/>
    </location>
</feature>
<name>A0A133UZ77_9EURY</name>
<keyword evidence="1" id="KW-0472">Membrane</keyword>
<dbReference type="AlphaFoldDB" id="A0A133UZ77"/>
<dbReference type="EMBL" id="LHXU01000047">
    <property type="protein sequence ID" value="KXA99479.1"/>
    <property type="molecule type" value="Genomic_DNA"/>
</dbReference>
<evidence type="ECO:0000313" key="3">
    <source>
        <dbReference type="Proteomes" id="UP000070341"/>
    </source>
</evidence>
<protein>
    <submittedName>
        <fullName evidence="2">Uncharacterized protein</fullName>
    </submittedName>
</protein>
<comment type="caution">
    <text evidence="2">The sequence shown here is derived from an EMBL/GenBank/DDBJ whole genome shotgun (WGS) entry which is preliminary data.</text>
</comment>
<feature type="transmembrane region" description="Helical" evidence="1">
    <location>
        <begin position="29"/>
        <end position="53"/>
    </location>
</feature>
<dbReference type="Pfam" id="PF09847">
    <property type="entry name" value="12TM_1"/>
    <property type="match status" value="1"/>
</dbReference>
<keyword evidence="1" id="KW-0812">Transmembrane</keyword>
<feature type="transmembrane region" description="Helical" evidence="1">
    <location>
        <begin position="268"/>
        <end position="288"/>
    </location>
</feature>